<dbReference type="PROSITE" id="PS50005">
    <property type="entry name" value="TPR"/>
    <property type="match status" value="1"/>
</dbReference>
<gene>
    <name evidence="2" type="ORF">GCM10009765_12200</name>
</gene>
<dbReference type="EMBL" id="BAAANY010000004">
    <property type="protein sequence ID" value="GAA1664210.1"/>
    <property type="molecule type" value="Genomic_DNA"/>
</dbReference>
<feature type="repeat" description="TPR" evidence="1">
    <location>
        <begin position="200"/>
        <end position="233"/>
    </location>
</feature>
<evidence type="ECO:0000256" key="1">
    <source>
        <dbReference type="PROSITE-ProRule" id="PRU00339"/>
    </source>
</evidence>
<proteinExistence type="predicted"/>
<dbReference type="RefSeq" id="WP_163569732.1">
    <property type="nucleotide sequence ID" value="NZ_BAAANY010000004.1"/>
</dbReference>
<keyword evidence="1" id="KW-0802">TPR repeat</keyword>
<keyword evidence="3" id="KW-1185">Reference proteome</keyword>
<sequence length="585" mass="63134">MTNAEGVADPRLEAEGELCMARIALDEGDRQHAADHVARALVCAPTLPEAHELLATLGDLDLFSTEQPAYLGTVVARAHMLAAHGQATEALNLLVSAQCHDPDGHWAAVPWVLDPALAAHLDPDDLSGWVGRLLGVMADPVGADRRAPFQPYLQLITAALGAHPSAAALFVSASMFVRRMGDPVRAADLALRSEQLRPSFHAALALGYAYRAQQRIADAEQAWLRALSYDPGNLALFTDIGELLEGDGRAEEGLAWVERALEQDPDDESAFPTACGMRFRRDDDPAHLVALADYVAAHPDNGHADNVLQQGARTRYWLGPIPAASEAVVDVLAQVIEKEGAGDDGGSLTLTLSAPEPPSALLACERALPHFTITITDRPEPDAWLPVPQFHPQVPQAAMDYLVWRPDGKPAVRPPSENALEALESLAGWRWRHLPAAFDDAVRLASLPLTDLLGVLVHPPTAPDPTQWPEWIRAVQAWACLGIAHHDADQPWRESTRRAVLIDLAFGPEDWVTEAALFALIATAWVDADVREDVANLVAWRFIAALDASKTRPVTISGSLAQLVLITPLAEPSIVDLARTHLSAD</sequence>
<comment type="caution">
    <text evidence="2">The sequence shown here is derived from an EMBL/GenBank/DDBJ whole genome shotgun (WGS) entry which is preliminary data.</text>
</comment>
<organism evidence="2 3">
    <name type="scientific">Fodinicola feengrottensis</name>
    <dbReference type="NCBI Taxonomy" id="435914"/>
    <lineage>
        <taxon>Bacteria</taxon>
        <taxon>Bacillati</taxon>
        <taxon>Actinomycetota</taxon>
        <taxon>Actinomycetes</taxon>
        <taxon>Mycobacteriales</taxon>
        <taxon>Fodinicola</taxon>
    </lineage>
</organism>
<dbReference type="Proteomes" id="UP001500618">
    <property type="component" value="Unassembled WGS sequence"/>
</dbReference>
<evidence type="ECO:0008006" key="4">
    <source>
        <dbReference type="Google" id="ProtNLM"/>
    </source>
</evidence>
<dbReference type="SMART" id="SM00028">
    <property type="entry name" value="TPR"/>
    <property type="match status" value="3"/>
</dbReference>
<protein>
    <recommendedName>
        <fullName evidence="4">Tetratricopeptide repeat protein</fullName>
    </recommendedName>
</protein>
<dbReference type="SUPFAM" id="SSF48452">
    <property type="entry name" value="TPR-like"/>
    <property type="match status" value="1"/>
</dbReference>
<accession>A0ABN2G2G1</accession>
<dbReference type="InterPro" id="IPR019734">
    <property type="entry name" value="TPR_rpt"/>
</dbReference>
<dbReference type="Gene3D" id="1.25.40.10">
    <property type="entry name" value="Tetratricopeptide repeat domain"/>
    <property type="match status" value="1"/>
</dbReference>
<reference evidence="2 3" key="1">
    <citation type="journal article" date="2019" name="Int. J. Syst. Evol. Microbiol.">
        <title>The Global Catalogue of Microorganisms (GCM) 10K type strain sequencing project: providing services to taxonomists for standard genome sequencing and annotation.</title>
        <authorList>
            <consortium name="The Broad Institute Genomics Platform"/>
            <consortium name="The Broad Institute Genome Sequencing Center for Infectious Disease"/>
            <person name="Wu L."/>
            <person name="Ma J."/>
        </authorList>
    </citation>
    <scope>NUCLEOTIDE SEQUENCE [LARGE SCALE GENOMIC DNA]</scope>
    <source>
        <strain evidence="2 3">JCM 14718</strain>
    </source>
</reference>
<evidence type="ECO:0000313" key="3">
    <source>
        <dbReference type="Proteomes" id="UP001500618"/>
    </source>
</evidence>
<evidence type="ECO:0000313" key="2">
    <source>
        <dbReference type="EMBL" id="GAA1664210.1"/>
    </source>
</evidence>
<name>A0ABN2G2G1_9ACTN</name>
<dbReference type="InterPro" id="IPR011990">
    <property type="entry name" value="TPR-like_helical_dom_sf"/>
</dbReference>